<organism evidence="1 2">
    <name type="scientific">Croceibacterium soli</name>
    <dbReference type="NCBI Taxonomy" id="1739690"/>
    <lineage>
        <taxon>Bacteria</taxon>
        <taxon>Pseudomonadati</taxon>
        <taxon>Pseudomonadota</taxon>
        <taxon>Alphaproteobacteria</taxon>
        <taxon>Sphingomonadales</taxon>
        <taxon>Erythrobacteraceae</taxon>
        <taxon>Croceibacterium</taxon>
    </lineage>
</organism>
<sequence length="239" mass="24525">MVRKSILLLSPLLLLAGCGRDEQEPAAVAEDDPAMGDALGEQIMIDPDLVGQNRAGNAASVGSENGSLPTMDRSPQALAAARADALKFVGGPGAMRKAPRAREVSGALPAHSALTVAARAAASPGNKGDCAARARYTAEWAAKLPAAFPVYPRGAVQEAAGTDEGDCALRVVNFTTPVPLPEIIDFYYTRASTAGFSAQHVLDGEDNVLGGTKGSQSFIVYARRLPGGGTSVDLVTHGG</sequence>
<gene>
    <name evidence="1" type="ORF">GRI75_13485</name>
</gene>
<dbReference type="PROSITE" id="PS51257">
    <property type="entry name" value="PROKAR_LIPOPROTEIN"/>
    <property type="match status" value="1"/>
</dbReference>
<dbReference type="AlphaFoldDB" id="A0A6I4UUQ3"/>
<evidence type="ECO:0000313" key="1">
    <source>
        <dbReference type="EMBL" id="MXP42652.1"/>
    </source>
</evidence>
<proteinExistence type="predicted"/>
<dbReference type="Proteomes" id="UP000469159">
    <property type="component" value="Unassembled WGS sequence"/>
</dbReference>
<evidence type="ECO:0000313" key="2">
    <source>
        <dbReference type="Proteomes" id="UP000469159"/>
    </source>
</evidence>
<name>A0A6I4UUQ3_9SPHN</name>
<evidence type="ECO:0008006" key="3">
    <source>
        <dbReference type="Google" id="ProtNLM"/>
    </source>
</evidence>
<keyword evidence="2" id="KW-1185">Reference proteome</keyword>
<dbReference type="EMBL" id="WTYK01000009">
    <property type="protein sequence ID" value="MXP42652.1"/>
    <property type="molecule type" value="Genomic_DNA"/>
</dbReference>
<protein>
    <recommendedName>
        <fullName evidence="3">Lipoprotein</fullName>
    </recommendedName>
</protein>
<reference evidence="1 2" key="1">
    <citation type="submission" date="2019-12" db="EMBL/GenBank/DDBJ databases">
        <title>Genomic-based taxomic classification of the family Erythrobacteraceae.</title>
        <authorList>
            <person name="Xu L."/>
        </authorList>
    </citation>
    <scope>NUCLEOTIDE SEQUENCE [LARGE SCALE GENOMIC DNA]</scope>
    <source>
        <strain evidence="1 2">MCCC 1K02066</strain>
    </source>
</reference>
<accession>A0A6I4UUQ3</accession>
<comment type="caution">
    <text evidence="1">The sequence shown here is derived from an EMBL/GenBank/DDBJ whole genome shotgun (WGS) entry which is preliminary data.</text>
</comment>
<dbReference type="OrthoDB" id="7405225at2"/>
<dbReference type="RefSeq" id="WP_160747511.1">
    <property type="nucleotide sequence ID" value="NZ_WTYK01000009.1"/>
</dbReference>